<feature type="transmembrane region" description="Helical" evidence="7">
    <location>
        <begin position="49"/>
        <end position="70"/>
    </location>
</feature>
<dbReference type="InterPro" id="IPR045324">
    <property type="entry name" value="Small_multidrug_res"/>
</dbReference>
<evidence type="ECO:0000256" key="6">
    <source>
        <dbReference type="RuleBase" id="RU003942"/>
    </source>
</evidence>
<feature type="transmembrane region" description="Helical" evidence="7">
    <location>
        <begin position="76"/>
        <end position="96"/>
    </location>
</feature>
<evidence type="ECO:0000256" key="1">
    <source>
        <dbReference type="ARBA" id="ARBA00004651"/>
    </source>
</evidence>
<feature type="transmembrane region" description="Helical" evidence="7">
    <location>
        <begin position="6"/>
        <end position="23"/>
    </location>
</feature>
<keyword evidence="4 7" id="KW-1133">Transmembrane helix</keyword>
<dbReference type="EMBL" id="LS974202">
    <property type="protein sequence ID" value="SSC13505.1"/>
    <property type="molecule type" value="Genomic_DNA"/>
</dbReference>
<evidence type="ECO:0000256" key="5">
    <source>
        <dbReference type="ARBA" id="ARBA00023136"/>
    </source>
</evidence>
<comment type="similarity">
    <text evidence="6">Belongs to the drug/metabolite transporter (DMT) superfamily. Small multidrug resistance (SMR) (TC 2.A.7.1) family.</text>
</comment>
<dbReference type="GO" id="GO:0022857">
    <property type="term" value="F:transmembrane transporter activity"/>
    <property type="evidence" value="ECO:0007669"/>
    <property type="project" value="InterPro"/>
</dbReference>
<reference evidence="8 9" key="1">
    <citation type="submission" date="2017-01" db="EMBL/GenBank/DDBJ databases">
        <authorList>
            <person name="Erauso G."/>
        </authorList>
    </citation>
    <scope>NUCLEOTIDE SEQUENCE [LARGE SCALE GENOMIC DNA]</scope>
    <source>
        <strain evidence="8">MESINF1</strain>
    </source>
</reference>
<dbReference type="GO" id="GO:0005886">
    <property type="term" value="C:plasma membrane"/>
    <property type="evidence" value="ECO:0007669"/>
    <property type="project" value="UniProtKB-SubCell"/>
</dbReference>
<evidence type="ECO:0000256" key="7">
    <source>
        <dbReference type="SAM" id="Phobius"/>
    </source>
</evidence>
<dbReference type="InterPro" id="IPR037185">
    <property type="entry name" value="EmrE-like"/>
</dbReference>
<keyword evidence="9" id="KW-1185">Reference proteome</keyword>
<keyword evidence="2" id="KW-1003">Cell membrane</keyword>
<accession>A0A7Z7LGU4</accession>
<dbReference type="InterPro" id="IPR000390">
    <property type="entry name" value="Small_drug/metabolite_transptr"/>
</dbReference>
<dbReference type="RefSeq" id="WP_169699651.1">
    <property type="nucleotide sequence ID" value="NZ_LS974202.1"/>
</dbReference>
<evidence type="ECO:0000256" key="4">
    <source>
        <dbReference type="ARBA" id="ARBA00022989"/>
    </source>
</evidence>
<organism evidence="8 9">
    <name type="scientific">Mesotoga infera</name>
    <dbReference type="NCBI Taxonomy" id="1236046"/>
    <lineage>
        <taxon>Bacteria</taxon>
        <taxon>Thermotogati</taxon>
        <taxon>Thermotogota</taxon>
        <taxon>Thermotogae</taxon>
        <taxon>Kosmotogales</taxon>
        <taxon>Kosmotogaceae</taxon>
        <taxon>Mesotoga</taxon>
    </lineage>
</organism>
<dbReference type="PANTHER" id="PTHR30561:SF9">
    <property type="entry name" value="4-AMINO-4-DEOXY-L-ARABINOSE-PHOSPHOUNDECAPRENOL FLIPPASE SUBUNIT ARNF-RELATED"/>
    <property type="match status" value="1"/>
</dbReference>
<dbReference type="KEGG" id="minf:MESINF_2065"/>
<comment type="subcellular location">
    <subcellularLocation>
        <location evidence="1 6">Cell membrane</location>
        <topology evidence="1 6">Multi-pass membrane protein</topology>
    </subcellularLocation>
</comment>
<feature type="transmembrane region" description="Helical" evidence="7">
    <location>
        <begin position="103"/>
        <end position="122"/>
    </location>
</feature>
<dbReference type="Proteomes" id="UP000250796">
    <property type="component" value="Chromosome MESINF"/>
</dbReference>
<sequence>MNLIDFFILVVAIVFNASANILLKFGMQKTQQMSDVGLKGMLLNSITNVYVWLGLISFGVAFIFYSVVLTKMKLGIAYPIMTSAGFVIVTLFAVFLFDEKMSWLKIAGIAIIALGIWLISIAK</sequence>
<keyword evidence="5 7" id="KW-0472">Membrane</keyword>
<proteinExistence type="inferred from homology"/>
<keyword evidence="3 6" id="KW-0812">Transmembrane</keyword>
<protein>
    <submittedName>
        <fullName evidence="8">Small multidrug resistance protein</fullName>
    </submittedName>
</protein>
<dbReference type="Gene3D" id="1.10.3730.20">
    <property type="match status" value="1"/>
</dbReference>
<dbReference type="AlphaFoldDB" id="A0A7Z7LGU4"/>
<dbReference type="PANTHER" id="PTHR30561">
    <property type="entry name" value="SMR FAMILY PROTON-DEPENDENT DRUG EFFLUX TRANSPORTER SUGE"/>
    <property type="match status" value="1"/>
</dbReference>
<gene>
    <name evidence="8" type="ORF">MESINF_2065</name>
</gene>
<dbReference type="SUPFAM" id="SSF103481">
    <property type="entry name" value="Multidrug resistance efflux transporter EmrE"/>
    <property type="match status" value="1"/>
</dbReference>
<dbReference type="Pfam" id="PF00893">
    <property type="entry name" value="Multi_Drug_Res"/>
    <property type="match status" value="1"/>
</dbReference>
<evidence type="ECO:0000256" key="3">
    <source>
        <dbReference type="ARBA" id="ARBA00022692"/>
    </source>
</evidence>
<evidence type="ECO:0000256" key="2">
    <source>
        <dbReference type="ARBA" id="ARBA00022475"/>
    </source>
</evidence>
<evidence type="ECO:0000313" key="9">
    <source>
        <dbReference type="Proteomes" id="UP000250796"/>
    </source>
</evidence>
<evidence type="ECO:0000313" key="8">
    <source>
        <dbReference type="EMBL" id="SSC13505.1"/>
    </source>
</evidence>
<name>A0A7Z7LGU4_9BACT</name>